<evidence type="ECO:0000256" key="1">
    <source>
        <dbReference type="SAM" id="MobiDB-lite"/>
    </source>
</evidence>
<protein>
    <submittedName>
        <fullName evidence="3">Putative secreted protein</fullName>
    </submittedName>
</protein>
<keyword evidence="2" id="KW-0732">Signal</keyword>
<proteinExistence type="evidence at transcript level"/>
<sequence>MFKLSFFIVFALAGLCFGETSEGDLSLGDSSGSGTKDKRVETQLPEGDDISDGQSNSDVSRRRPVPNPTLCQLVELGVMNLVSKNRA</sequence>
<dbReference type="EMBL" id="GANP01013364">
    <property type="protein sequence ID" value="JAB71104.1"/>
    <property type="molecule type" value="mRNA"/>
</dbReference>
<feature type="compositionally biased region" description="Low complexity" evidence="1">
    <location>
        <begin position="23"/>
        <end position="34"/>
    </location>
</feature>
<feature type="signal peptide" evidence="2">
    <location>
        <begin position="1"/>
        <end position="18"/>
    </location>
</feature>
<feature type="chain" id="PRO_5004734184" evidence="2">
    <location>
        <begin position="19"/>
        <end position="87"/>
    </location>
</feature>
<organism evidence="3">
    <name type="scientific">Ixodes ricinus</name>
    <name type="common">Common tick</name>
    <name type="synonym">Acarus ricinus</name>
    <dbReference type="NCBI Taxonomy" id="34613"/>
    <lineage>
        <taxon>Eukaryota</taxon>
        <taxon>Metazoa</taxon>
        <taxon>Ecdysozoa</taxon>
        <taxon>Arthropoda</taxon>
        <taxon>Chelicerata</taxon>
        <taxon>Arachnida</taxon>
        <taxon>Acari</taxon>
        <taxon>Parasitiformes</taxon>
        <taxon>Ixodida</taxon>
        <taxon>Ixodoidea</taxon>
        <taxon>Ixodidae</taxon>
        <taxon>Ixodinae</taxon>
        <taxon>Ixodes</taxon>
    </lineage>
</organism>
<dbReference type="AlphaFoldDB" id="V5H2C4"/>
<name>V5H2C4_IXORI</name>
<reference evidence="3" key="1">
    <citation type="journal article" date="2015" name="Sci. Rep.">
        <title>Tissue- and time-dependent transcription in Ixodes ricinus salivary glands and midguts when blood feeding on the vertebrate host.</title>
        <authorList>
            <person name="Kotsyfakis M."/>
            <person name="Schwarz A."/>
            <person name="Erhart J."/>
            <person name="Ribeiro J.M."/>
        </authorList>
    </citation>
    <scope>NUCLEOTIDE SEQUENCE</scope>
    <source>
        <tissue evidence="3">Salivary gland and midgut</tissue>
    </source>
</reference>
<feature type="region of interest" description="Disordered" evidence="1">
    <location>
        <begin position="22"/>
        <end position="66"/>
    </location>
</feature>
<evidence type="ECO:0000256" key="2">
    <source>
        <dbReference type="SAM" id="SignalP"/>
    </source>
</evidence>
<accession>V5H2C4</accession>
<evidence type="ECO:0000313" key="3">
    <source>
        <dbReference type="EMBL" id="JAB71104.1"/>
    </source>
</evidence>